<dbReference type="PANTHER" id="PTHR43135:SF3">
    <property type="entry name" value="ALPHA-D-RIBOSE 1-METHYLPHOSPHONATE 5-TRIPHOSPHATE DIPHOSPHATASE"/>
    <property type="match status" value="1"/>
</dbReference>
<feature type="signal peptide" evidence="1">
    <location>
        <begin position="1"/>
        <end position="23"/>
    </location>
</feature>
<evidence type="ECO:0000259" key="2">
    <source>
        <dbReference type="Pfam" id="PF01979"/>
    </source>
</evidence>
<dbReference type="InterPro" id="IPR011059">
    <property type="entry name" value="Metal-dep_hydrolase_composite"/>
</dbReference>
<reference evidence="4 6" key="1">
    <citation type="journal article" date="2018" name="Front. Microbiol.">
        <title>Genome-Based Analysis Reveals the Taxonomy and Diversity of the Family Idiomarinaceae.</title>
        <authorList>
            <person name="Liu Y."/>
            <person name="Lai Q."/>
            <person name="Shao Z."/>
        </authorList>
    </citation>
    <scope>NUCLEOTIDE SEQUENCE [LARGE SCALE GENOMIC DNA]</scope>
    <source>
        <strain evidence="4 6">CF12-14</strain>
    </source>
</reference>
<dbReference type="EMBL" id="QLMD01000001">
    <property type="protein sequence ID" value="RAK01734.1"/>
    <property type="molecule type" value="Genomic_DNA"/>
</dbReference>
<dbReference type="Gene3D" id="3.20.20.140">
    <property type="entry name" value="Metal-dependent hydrolases"/>
    <property type="match status" value="1"/>
</dbReference>
<proteinExistence type="predicted"/>
<dbReference type="Gene3D" id="2.30.40.10">
    <property type="entry name" value="Urease, subunit C, domain 1"/>
    <property type="match status" value="1"/>
</dbReference>
<keyword evidence="3" id="KW-0378">Hydrolase</keyword>
<dbReference type="GO" id="GO:0016810">
    <property type="term" value="F:hydrolase activity, acting on carbon-nitrogen (but not peptide) bonds"/>
    <property type="evidence" value="ECO:0007669"/>
    <property type="project" value="InterPro"/>
</dbReference>
<feature type="chain" id="PRO_5016350086" evidence="1">
    <location>
        <begin position="24"/>
        <end position="429"/>
    </location>
</feature>
<dbReference type="SUPFAM" id="SSF51556">
    <property type="entry name" value="Metallo-dependent hydrolases"/>
    <property type="match status" value="1"/>
</dbReference>
<dbReference type="InterPro" id="IPR051781">
    <property type="entry name" value="Metallo-dep_Hydrolase"/>
</dbReference>
<keyword evidence="6" id="KW-1185">Reference proteome</keyword>
<dbReference type="Proteomes" id="UP000287865">
    <property type="component" value="Unassembled WGS sequence"/>
</dbReference>
<dbReference type="SUPFAM" id="SSF51338">
    <property type="entry name" value="Composite domain of metallo-dependent hydrolases"/>
    <property type="match status" value="1"/>
</dbReference>
<dbReference type="InterPro" id="IPR006680">
    <property type="entry name" value="Amidohydro-rel"/>
</dbReference>
<name>A0A327X6R5_9GAMM</name>
<evidence type="ECO:0000313" key="5">
    <source>
        <dbReference type="Proteomes" id="UP000249203"/>
    </source>
</evidence>
<evidence type="ECO:0000313" key="6">
    <source>
        <dbReference type="Proteomes" id="UP000287865"/>
    </source>
</evidence>
<sequence length="429" mass="46333">MKYSLSLLSAALLAASAALPAHANNIVPGSAQERPIVLQGGTLMTVSHGQVEGDLLFEDGRITAIGAQIERPDNAQVIDITGHHVYPGLIALDTTLGILEISAVRATVDTNEVGLVTPEVSTHTAYNADSQIIPTIRYNGITHAQVVPQGNLVRGSSSLLNLDAWNHSDALTRADVAMHVTWPAVGLSRSPWERRSAEEQRRAQQEMRDALTQTFTTARAYHTAKQAGSVSREDVRWEAMLGLFDGTKALHVHADDRRQISQALEFADEQGVDVVIVGGRDAWMLADELAARDVAVVFGDAYGLPARVDEAYDTAFATPAKLAAAGVDFAIAYPGNWDTRNLAFAAGHAVAFGLDHATALYSVTLGPAKIMGVEQDLGSLEVGKSASLVVSRGDILDPLTHSVEYMFIDGRLVEMDNKQRQLWHKYQQR</sequence>
<dbReference type="Proteomes" id="UP000249203">
    <property type="component" value="Unassembled WGS sequence"/>
</dbReference>
<accession>A0A327X6R5</accession>
<comment type="caution">
    <text evidence="3">The sequence shown here is derived from an EMBL/GenBank/DDBJ whole genome shotgun (WGS) entry which is preliminary data.</text>
</comment>
<dbReference type="EMBL" id="PIPK01000001">
    <property type="protein sequence ID" value="RUO28551.1"/>
    <property type="molecule type" value="Genomic_DNA"/>
</dbReference>
<dbReference type="InterPro" id="IPR032466">
    <property type="entry name" value="Metal_Hydrolase"/>
</dbReference>
<keyword evidence="1" id="KW-0732">Signal</keyword>
<dbReference type="AlphaFoldDB" id="A0A327X6R5"/>
<reference evidence="3 5" key="2">
    <citation type="submission" date="2018-06" db="EMBL/GenBank/DDBJ databases">
        <title>Genomic Encyclopedia of Type Strains, Phase III (KMG-III): the genomes of soil and plant-associated and newly described type strains.</title>
        <authorList>
            <person name="Whitman W."/>
        </authorList>
    </citation>
    <scope>NUCLEOTIDE SEQUENCE [LARGE SCALE GENOMIC DNA]</scope>
    <source>
        <strain evidence="3 5">CGMCC 1.15366</strain>
    </source>
</reference>
<evidence type="ECO:0000313" key="4">
    <source>
        <dbReference type="EMBL" id="RUO28551.1"/>
    </source>
</evidence>
<organism evidence="3 5">
    <name type="scientific">Aliidiomarina maris</name>
    <dbReference type="NCBI Taxonomy" id="531312"/>
    <lineage>
        <taxon>Bacteria</taxon>
        <taxon>Pseudomonadati</taxon>
        <taxon>Pseudomonadota</taxon>
        <taxon>Gammaproteobacteria</taxon>
        <taxon>Alteromonadales</taxon>
        <taxon>Idiomarinaceae</taxon>
        <taxon>Aliidiomarina</taxon>
    </lineage>
</organism>
<dbReference type="RefSeq" id="WP_111568206.1">
    <property type="nucleotide sequence ID" value="NZ_PIPK01000001.1"/>
</dbReference>
<dbReference type="Pfam" id="PF01979">
    <property type="entry name" value="Amidohydro_1"/>
    <property type="match status" value="1"/>
</dbReference>
<protein>
    <submittedName>
        <fullName evidence="3 4">Amidohydrolase</fullName>
    </submittedName>
</protein>
<evidence type="ECO:0000256" key="1">
    <source>
        <dbReference type="SAM" id="SignalP"/>
    </source>
</evidence>
<evidence type="ECO:0000313" key="3">
    <source>
        <dbReference type="EMBL" id="RAK01734.1"/>
    </source>
</evidence>
<feature type="domain" description="Amidohydrolase-related" evidence="2">
    <location>
        <begin position="350"/>
        <end position="409"/>
    </location>
</feature>
<dbReference type="PANTHER" id="PTHR43135">
    <property type="entry name" value="ALPHA-D-RIBOSE 1-METHYLPHOSPHONATE 5-TRIPHOSPHATE DIPHOSPHATASE"/>
    <property type="match status" value="1"/>
</dbReference>
<dbReference type="OrthoDB" id="783596at2"/>
<gene>
    <name evidence="3" type="ORF">B0I24_101361</name>
    <name evidence="4" type="ORF">CWE07_01745</name>
</gene>